<evidence type="ECO:0000313" key="1">
    <source>
        <dbReference type="EMBL" id="KAJ7530385.1"/>
    </source>
</evidence>
<proteinExistence type="predicted"/>
<accession>A0ACC2BKV2</accession>
<gene>
    <name evidence="1" type="ORF">O6H91_14G002300</name>
</gene>
<name>A0ACC2BKV2_DIPCM</name>
<organism evidence="1 2">
    <name type="scientific">Diphasiastrum complanatum</name>
    <name type="common">Issler's clubmoss</name>
    <name type="synonym">Lycopodium complanatum</name>
    <dbReference type="NCBI Taxonomy" id="34168"/>
    <lineage>
        <taxon>Eukaryota</taxon>
        <taxon>Viridiplantae</taxon>
        <taxon>Streptophyta</taxon>
        <taxon>Embryophyta</taxon>
        <taxon>Tracheophyta</taxon>
        <taxon>Lycopodiopsida</taxon>
        <taxon>Lycopodiales</taxon>
        <taxon>Lycopodiaceae</taxon>
        <taxon>Lycopodioideae</taxon>
        <taxon>Diphasiastrum</taxon>
    </lineage>
</organism>
<keyword evidence="2" id="KW-1185">Reference proteome</keyword>
<dbReference type="EMBL" id="CM055105">
    <property type="protein sequence ID" value="KAJ7530385.1"/>
    <property type="molecule type" value="Genomic_DNA"/>
</dbReference>
<protein>
    <submittedName>
        <fullName evidence="1">Uncharacterized protein</fullName>
    </submittedName>
</protein>
<comment type="caution">
    <text evidence="1">The sequence shown here is derived from an EMBL/GenBank/DDBJ whole genome shotgun (WGS) entry which is preliminary data.</text>
</comment>
<reference evidence="2" key="1">
    <citation type="journal article" date="2024" name="Proc. Natl. Acad. Sci. U.S.A.">
        <title>Extraordinary preservation of gene collinearity over three hundred million years revealed in homosporous lycophytes.</title>
        <authorList>
            <person name="Li C."/>
            <person name="Wickell D."/>
            <person name="Kuo L.Y."/>
            <person name="Chen X."/>
            <person name="Nie B."/>
            <person name="Liao X."/>
            <person name="Peng D."/>
            <person name="Ji J."/>
            <person name="Jenkins J."/>
            <person name="Williams M."/>
            <person name="Shu S."/>
            <person name="Plott C."/>
            <person name="Barry K."/>
            <person name="Rajasekar S."/>
            <person name="Grimwood J."/>
            <person name="Han X."/>
            <person name="Sun S."/>
            <person name="Hou Z."/>
            <person name="He W."/>
            <person name="Dai G."/>
            <person name="Sun C."/>
            <person name="Schmutz J."/>
            <person name="Leebens-Mack J.H."/>
            <person name="Li F.W."/>
            <person name="Wang L."/>
        </authorList>
    </citation>
    <scope>NUCLEOTIDE SEQUENCE [LARGE SCALE GENOMIC DNA]</scope>
    <source>
        <strain evidence="2">cv. PW_Plant_1</strain>
    </source>
</reference>
<dbReference type="Proteomes" id="UP001162992">
    <property type="component" value="Chromosome 14"/>
</dbReference>
<sequence>MLASAFSSLVMTPSLYRNTNRGEFDRSLTPEARVHDSRFSEVENVLAQSLRTENDLLQCQLNDLITRDKNQRLEIQKLRQHCDAEVATRVQSGTSKLKAEVEQLKSMLHSTSSQLLQALGEREHARNEQEEVLNFLEHAEQSTASQKNQMAEHIRFLEDTLTKNVGLLKTMANSVEAFQHHVLPTFKLSGFEDEKLSSKEVLSSEAEEGTKLMEQLTRLEKGLTLLRVIVDAKNDTLVLIRGKLKQENEELKAELQTAHETKHVTEKPMQIADEDGFEKHKLQQELQTLQSHFRAEVNDLKAKLKTYETEEQQGEGRLLEVQKEFAALLEKLNIVEASRSLLESRLKEETSERSHLILELLNLRKDHEKTKIELEIIKFNQKFLVRQTRSGRIPAEKMDLMNTVNHLLGEVNKINTEKITLNEKLKVNQRLQLYGCIKQGVTDRDIELAASNKVGDSELASKLARERLQQFQVVDSAKS</sequence>
<evidence type="ECO:0000313" key="2">
    <source>
        <dbReference type="Proteomes" id="UP001162992"/>
    </source>
</evidence>